<gene>
    <name evidence="2" type="ORF">SAMN05444123_11852</name>
</gene>
<sequence length="69" mass="7995">MEREPVTSSNIVSVGYELTSETLEIEFKTTGVYQYLNVPQFIWERFMMADSVGKFFNAEIKNSYPCTKV</sequence>
<evidence type="ECO:0000313" key="2">
    <source>
        <dbReference type="EMBL" id="SEP37017.1"/>
    </source>
</evidence>
<evidence type="ECO:0000313" key="3">
    <source>
        <dbReference type="Proteomes" id="UP000199615"/>
    </source>
</evidence>
<feature type="domain" description="KTSC" evidence="1">
    <location>
        <begin position="7"/>
        <end position="64"/>
    </location>
</feature>
<dbReference type="InterPro" id="IPR025309">
    <property type="entry name" value="KTSC_dom"/>
</dbReference>
<keyword evidence="3" id="KW-1185">Reference proteome</keyword>
<dbReference type="Proteomes" id="UP000199615">
    <property type="component" value="Unassembled WGS sequence"/>
</dbReference>
<name>A0A1H8XBA5_9BRAD</name>
<evidence type="ECO:0000259" key="1">
    <source>
        <dbReference type="Pfam" id="PF13619"/>
    </source>
</evidence>
<protein>
    <recommendedName>
        <fullName evidence="1">KTSC domain-containing protein</fullName>
    </recommendedName>
</protein>
<reference evidence="3" key="1">
    <citation type="submission" date="2016-10" db="EMBL/GenBank/DDBJ databases">
        <authorList>
            <person name="Varghese N."/>
            <person name="Submissions S."/>
        </authorList>
    </citation>
    <scope>NUCLEOTIDE SEQUENCE [LARGE SCALE GENOMIC DNA]</scope>
    <source>
        <strain evidence="3">DSM 123</strain>
    </source>
</reference>
<organism evidence="2 3">
    <name type="scientific">Rhodopseudomonas pseudopalustris</name>
    <dbReference type="NCBI Taxonomy" id="1513892"/>
    <lineage>
        <taxon>Bacteria</taxon>
        <taxon>Pseudomonadati</taxon>
        <taxon>Pseudomonadota</taxon>
        <taxon>Alphaproteobacteria</taxon>
        <taxon>Hyphomicrobiales</taxon>
        <taxon>Nitrobacteraceae</taxon>
        <taxon>Rhodopseudomonas</taxon>
    </lineage>
</organism>
<dbReference type="AlphaFoldDB" id="A0A1H8XBA5"/>
<proteinExistence type="predicted"/>
<dbReference type="Pfam" id="PF13619">
    <property type="entry name" value="KTSC"/>
    <property type="match status" value="1"/>
</dbReference>
<accession>A0A1H8XBA5</accession>
<dbReference type="EMBL" id="FODT01000018">
    <property type="protein sequence ID" value="SEP37017.1"/>
    <property type="molecule type" value="Genomic_DNA"/>
</dbReference>